<keyword evidence="1" id="KW-0812">Transmembrane</keyword>
<dbReference type="Proteomes" id="UP000594468">
    <property type="component" value="Chromosome"/>
</dbReference>
<reference evidence="2 3" key="1">
    <citation type="submission" date="2020-02" db="EMBL/GenBank/DDBJ databases">
        <authorList>
            <person name="Zheng R.K."/>
            <person name="Sun C.M."/>
        </authorList>
    </citation>
    <scope>NUCLEOTIDE SEQUENCE [LARGE SCALE GENOMIC DNA]</scope>
    <source>
        <strain evidence="3">rifampicinis</strain>
    </source>
</reference>
<gene>
    <name evidence="2" type="ORF">G4Y79_11405</name>
</gene>
<evidence type="ECO:0000256" key="1">
    <source>
        <dbReference type="SAM" id="Phobius"/>
    </source>
</evidence>
<dbReference type="KEGG" id="pmet:G4Y79_11405"/>
<proteinExistence type="predicted"/>
<protein>
    <submittedName>
        <fullName evidence="2">Uncharacterized protein</fullName>
    </submittedName>
</protein>
<accession>A0A7S8IGQ4</accession>
<keyword evidence="3" id="KW-1185">Reference proteome</keyword>
<name>A0A7S8IGQ4_9CHLR</name>
<evidence type="ECO:0000313" key="3">
    <source>
        <dbReference type="Proteomes" id="UP000594468"/>
    </source>
</evidence>
<keyword evidence="1" id="KW-1133">Transmembrane helix</keyword>
<keyword evidence="1" id="KW-0472">Membrane</keyword>
<sequence length="182" mass="21378">MSYKRNKQVYPLFMVHGEWHKPMIALYMVLVLCHFSEHMLQVYQAFVLQWARADSGGLIGLWRPDLASSEVLHFTYNAFQLFGLLVLLGGFTGRARFWWKIAIAAQAWHFFEHVLLQTQYITKAYLYGAEKQMSLLEAFLPRIELHFIYNMLVVLPTLIALYYYAKQSGIVQRWWHPKAATS</sequence>
<feature type="transmembrane region" description="Helical" evidence="1">
    <location>
        <begin position="71"/>
        <end position="91"/>
    </location>
</feature>
<dbReference type="AlphaFoldDB" id="A0A7S8IGQ4"/>
<feature type="transmembrane region" description="Helical" evidence="1">
    <location>
        <begin position="147"/>
        <end position="165"/>
    </location>
</feature>
<evidence type="ECO:0000313" key="2">
    <source>
        <dbReference type="EMBL" id="QPC84942.1"/>
    </source>
</evidence>
<organism evidence="2 3">
    <name type="scientific">Phototrophicus methaneseepsis</name>
    <dbReference type="NCBI Taxonomy" id="2710758"/>
    <lineage>
        <taxon>Bacteria</taxon>
        <taxon>Bacillati</taxon>
        <taxon>Chloroflexota</taxon>
        <taxon>Candidatus Thermofontia</taxon>
        <taxon>Phototrophicales</taxon>
        <taxon>Phototrophicaceae</taxon>
        <taxon>Phototrophicus</taxon>
    </lineage>
</organism>
<dbReference type="EMBL" id="CP062983">
    <property type="protein sequence ID" value="QPC84942.1"/>
    <property type="molecule type" value="Genomic_DNA"/>
</dbReference>
<dbReference type="RefSeq" id="WP_195173005.1">
    <property type="nucleotide sequence ID" value="NZ_CP062983.1"/>
</dbReference>